<comment type="caution">
    <text evidence="5">The sequence shown here is derived from an EMBL/GenBank/DDBJ whole genome shotgun (WGS) entry which is preliminary data.</text>
</comment>
<evidence type="ECO:0000313" key="5">
    <source>
        <dbReference type="EMBL" id="KAJ3473301.1"/>
    </source>
</evidence>
<keyword evidence="2" id="KW-0732">Signal</keyword>
<sequence length="291" mass="33901">MKKISAAQSTLILSLLHSGLSEAKIQKKTGHSLSTISRVRSKHCPDLPRQKGGRPSKLSPSQVIYATRLFHRGKAENAVQAAKIISNMNSQTISATTLRRKLKGFGWKAVVKKKRPQLKPRHRQARLQFAERYKEWTMEDWKRVVWSDETKINRLGIEGKMDGELYELILGDELMDSLEYWDKDIGDIVFQQDNDPKHTCKRAKKWFKDQEMGVLSWPAQSPDLNPIEHLWYYLKQRLREYEEPAGGVEELWRRTEVEWEKIPKEVCQKLIESMPRRIAAVIRAKGGYTKY</sequence>
<evidence type="ECO:0000256" key="1">
    <source>
        <dbReference type="SAM" id="MobiDB-lite"/>
    </source>
</evidence>
<dbReference type="EMBL" id="JANAWD010001459">
    <property type="protein sequence ID" value="KAJ3473301.1"/>
    <property type="molecule type" value="Genomic_DNA"/>
</dbReference>
<dbReference type="Pfam" id="PF13358">
    <property type="entry name" value="DDE_3"/>
    <property type="match status" value="1"/>
</dbReference>
<dbReference type="GO" id="GO:0003677">
    <property type="term" value="F:DNA binding"/>
    <property type="evidence" value="ECO:0007669"/>
    <property type="project" value="InterPro"/>
</dbReference>
<dbReference type="PANTHER" id="PTHR23022:SF135">
    <property type="entry name" value="SI:DKEY-77F5.3"/>
    <property type="match status" value="1"/>
</dbReference>
<dbReference type="Gene3D" id="3.30.420.10">
    <property type="entry name" value="Ribonuclease H-like superfamily/Ribonuclease H"/>
    <property type="match status" value="1"/>
</dbReference>
<dbReference type="GO" id="GO:0006313">
    <property type="term" value="P:DNA transposition"/>
    <property type="evidence" value="ECO:0007669"/>
    <property type="project" value="InterPro"/>
</dbReference>
<dbReference type="Pfam" id="PF01498">
    <property type="entry name" value="HTH_Tnp_Tc3_2"/>
    <property type="match status" value="1"/>
</dbReference>
<dbReference type="SUPFAM" id="SSF46689">
    <property type="entry name" value="Homeodomain-like"/>
    <property type="match status" value="1"/>
</dbReference>
<evidence type="ECO:0000259" key="3">
    <source>
        <dbReference type="Pfam" id="PF01498"/>
    </source>
</evidence>
<dbReference type="InterPro" id="IPR009057">
    <property type="entry name" value="Homeodomain-like_sf"/>
</dbReference>
<evidence type="ECO:0008006" key="7">
    <source>
        <dbReference type="Google" id="ProtNLM"/>
    </source>
</evidence>
<feature type="domain" description="Transposase Tc1-like" evidence="3">
    <location>
        <begin position="86"/>
        <end position="134"/>
    </location>
</feature>
<feature type="chain" id="PRO_5041899681" description="Transposase" evidence="2">
    <location>
        <begin position="24"/>
        <end position="291"/>
    </location>
</feature>
<accession>A0AAD5YBU2</accession>
<evidence type="ECO:0000259" key="4">
    <source>
        <dbReference type="Pfam" id="PF13358"/>
    </source>
</evidence>
<keyword evidence="6" id="KW-1185">Reference proteome</keyword>
<feature type="region of interest" description="Disordered" evidence="1">
    <location>
        <begin position="29"/>
        <end position="58"/>
    </location>
</feature>
<dbReference type="AlphaFoldDB" id="A0AAD5YBU2"/>
<dbReference type="InterPro" id="IPR038717">
    <property type="entry name" value="Tc1-like_DDE_dom"/>
</dbReference>
<protein>
    <recommendedName>
        <fullName evidence="7">Transposase</fullName>
    </recommendedName>
</protein>
<feature type="domain" description="Tc1-like transposase DDE" evidence="4">
    <location>
        <begin position="187"/>
        <end position="240"/>
    </location>
</feature>
<evidence type="ECO:0000313" key="6">
    <source>
        <dbReference type="Proteomes" id="UP001212997"/>
    </source>
</evidence>
<organism evidence="5 6">
    <name type="scientific">Meripilus lineatus</name>
    <dbReference type="NCBI Taxonomy" id="2056292"/>
    <lineage>
        <taxon>Eukaryota</taxon>
        <taxon>Fungi</taxon>
        <taxon>Dikarya</taxon>
        <taxon>Basidiomycota</taxon>
        <taxon>Agaricomycotina</taxon>
        <taxon>Agaricomycetes</taxon>
        <taxon>Polyporales</taxon>
        <taxon>Meripilaceae</taxon>
        <taxon>Meripilus</taxon>
    </lineage>
</organism>
<dbReference type="InterPro" id="IPR002492">
    <property type="entry name" value="Transposase_Tc1-like"/>
</dbReference>
<evidence type="ECO:0000256" key="2">
    <source>
        <dbReference type="SAM" id="SignalP"/>
    </source>
</evidence>
<dbReference type="Proteomes" id="UP001212997">
    <property type="component" value="Unassembled WGS sequence"/>
</dbReference>
<dbReference type="InterPro" id="IPR036397">
    <property type="entry name" value="RNaseH_sf"/>
</dbReference>
<gene>
    <name evidence="5" type="ORF">NLI96_g13059</name>
</gene>
<dbReference type="GO" id="GO:0015074">
    <property type="term" value="P:DNA integration"/>
    <property type="evidence" value="ECO:0007669"/>
    <property type="project" value="InterPro"/>
</dbReference>
<dbReference type="PANTHER" id="PTHR23022">
    <property type="entry name" value="TRANSPOSABLE ELEMENT-RELATED"/>
    <property type="match status" value="1"/>
</dbReference>
<reference evidence="5" key="1">
    <citation type="submission" date="2022-07" db="EMBL/GenBank/DDBJ databases">
        <title>Genome Sequence of Physisporinus lineatus.</title>
        <authorList>
            <person name="Buettner E."/>
        </authorList>
    </citation>
    <scope>NUCLEOTIDE SEQUENCE</scope>
    <source>
        <strain evidence="5">VT162</strain>
    </source>
</reference>
<feature type="signal peptide" evidence="2">
    <location>
        <begin position="1"/>
        <end position="23"/>
    </location>
</feature>
<dbReference type="InterPro" id="IPR052338">
    <property type="entry name" value="Transposase_5"/>
</dbReference>
<proteinExistence type="predicted"/>
<name>A0AAD5YBU2_9APHY</name>